<evidence type="ECO:0000259" key="1">
    <source>
        <dbReference type="Pfam" id="PF12705"/>
    </source>
</evidence>
<evidence type="ECO:0000313" key="3">
    <source>
        <dbReference type="Proteomes" id="UP000054618"/>
    </source>
</evidence>
<dbReference type="EMBL" id="LNYS01000008">
    <property type="protein sequence ID" value="KTD50204.1"/>
    <property type="molecule type" value="Genomic_DNA"/>
</dbReference>
<dbReference type="InterPro" id="IPR011604">
    <property type="entry name" value="PDDEXK-like_dom_sf"/>
</dbReference>
<dbReference type="InterPro" id="IPR038726">
    <property type="entry name" value="PDDEXK_AddAB-type"/>
</dbReference>
<dbReference type="PATRIC" id="fig|45073.5.peg.1616"/>
<comment type="caution">
    <text evidence="2">The sequence shown here is derived from an EMBL/GenBank/DDBJ whole genome shotgun (WGS) entry which is preliminary data.</text>
</comment>
<accession>A0A0W0XZQ9</accession>
<name>A0A0W0XZQ9_9GAMM</name>
<dbReference type="AlphaFoldDB" id="A0A0W0XZQ9"/>
<dbReference type="Gene3D" id="3.90.320.10">
    <property type="match status" value="1"/>
</dbReference>
<dbReference type="OrthoDB" id="9761147at2"/>
<feature type="domain" description="PD-(D/E)XK endonuclease-like" evidence="1">
    <location>
        <begin position="572"/>
        <end position="830"/>
    </location>
</feature>
<dbReference type="InterPro" id="IPR019925">
    <property type="entry name" value="DNA_repair_protein_predicted"/>
</dbReference>
<dbReference type="NCBIfam" id="TIGR03623">
    <property type="entry name" value="probable DNA repair protein"/>
    <property type="match status" value="1"/>
</dbReference>
<proteinExistence type="predicted"/>
<dbReference type="RefSeq" id="WP_058507637.1">
    <property type="nucleotide sequence ID" value="NZ_CAAAIK010000001.1"/>
</dbReference>
<organism evidence="2 3">
    <name type="scientific">Legionella quinlivanii</name>
    <dbReference type="NCBI Taxonomy" id="45073"/>
    <lineage>
        <taxon>Bacteria</taxon>
        <taxon>Pseudomonadati</taxon>
        <taxon>Pseudomonadota</taxon>
        <taxon>Gammaproteobacteria</taxon>
        <taxon>Legionellales</taxon>
        <taxon>Legionellaceae</taxon>
        <taxon>Legionella</taxon>
    </lineage>
</organism>
<keyword evidence="3" id="KW-1185">Reference proteome</keyword>
<dbReference type="Proteomes" id="UP000054618">
    <property type="component" value="Unassembled WGS sequence"/>
</dbReference>
<evidence type="ECO:0000313" key="2">
    <source>
        <dbReference type="EMBL" id="KTD50204.1"/>
    </source>
</evidence>
<dbReference type="InterPro" id="IPR027417">
    <property type="entry name" value="P-loop_NTPase"/>
</dbReference>
<dbReference type="SUPFAM" id="SSF52540">
    <property type="entry name" value="P-loop containing nucleoside triphosphate hydrolases"/>
    <property type="match status" value="1"/>
</dbReference>
<reference evidence="2 3" key="1">
    <citation type="submission" date="2015-11" db="EMBL/GenBank/DDBJ databases">
        <title>Genomic analysis of 38 Legionella species identifies large and diverse effector repertoires.</title>
        <authorList>
            <person name="Burstein D."/>
            <person name="Amaro F."/>
            <person name="Zusman T."/>
            <person name="Lifshitz Z."/>
            <person name="Cohen O."/>
            <person name="Gilbert J.A."/>
            <person name="Pupko T."/>
            <person name="Shuman H.A."/>
            <person name="Segal G."/>
        </authorList>
    </citation>
    <scope>NUCLEOTIDE SEQUENCE [LARGE SCALE GENOMIC DNA]</scope>
    <source>
        <strain evidence="2 3">CDC#1442-AUS-E</strain>
    </source>
</reference>
<sequence length="834" mass="95814">MIAKDKLFALMADGAVVITPTKRLSIELLEQFFQFHSSSTLKKPLCMPYQDFLRMQYNRMCFDNSQKAHPLLLNKTQYDYLWLDILKQQTEITLHTGLIDAVKDAWAKCQRWQLDINTTTFSQTAQTQSFAKWSLLFQQALDKIPAIVDEQLADYLALALESVQHTASIWVCFEEYTPQQKSLQIKLERLGCNVLHTTLNPATSITCLYQAKNASDEYEEMIAWTKTQLSEARRIGVVVPSLETEGTKLQRLLQNRLPNVPYSISLGKPLSEYPLVGHAMQWLKLDCQTLSNHQARLLLYSPFLHQSSKEFLKRAQFIQNSVSLQEERIDWHFFLQELHHQTPGLYKTLSSIEIYPQSASPSQWLQHFQNRLNHMGFPGDQALDSETYQCLQKLLNLFSELKQLQLFSSNLSQEQALDALHSIASNTIFQPKAEKSGLHIMGVLEASGARFDALWVTGMTDECLPKKIKPSAFIPLEYQRIYTSSEYALNLAEKQFDSFLRNAPLVVFSYASIDEDKPQLPSPLLKDTVQRTGQGVNNTRPLVKLEKLEETYQIPQSKPLIKGSTALLAKQSKCPFQAFAAHRLHAQQSQAAFDGLNLLERGQLTHKALEYFWLQVIDQERLLALSEEELNALISDCILSAIEPYRRQRVYSFSPLIQQVEIKRLHRLLSLCLEWEKERPEFKVEALEKSFLLTLQGIEFNLRVDRIDQLADGSKWVIDYKTSIPSSLPWNEERPREPQLLMYALLDQAIDTLIFSALKEGQHVCKGLSEKDYELKNIQSLPEERSWAEARAGWQESLEQLAKEFAEGFCPPKPVNRSVCQQCNYASLCRINHN</sequence>
<dbReference type="Pfam" id="PF12705">
    <property type="entry name" value="PDDEXK_1"/>
    <property type="match status" value="1"/>
</dbReference>
<dbReference type="STRING" id="45073.Lqui_1529"/>
<gene>
    <name evidence="2" type="ORF">Lqui_1529</name>
</gene>
<protein>
    <submittedName>
        <fullName evidence="2">Recombinase B</fullName>
    </submittedName>
</protein>